<evidence type="ECO:0000313" key="2">
    <source>
        <dbReference type="EMBL" id="SET23921.1"/>
    </source>
</evidence>
<dbReference type="AlphaFoldDB" id="A0A1I0CX74"/>
<dbReference type="GeneID" id="78287649"/>
<dbReference type="Pfam" id="PF00534">
    <property type="entry name" value="Glycos_transf_1"/>
    <property type="match status" value="1"/>
</dbReference>
<organism evidence="2 3">
    <name type="scientific">Thomasclavelia cocleata</name>
    <dbReference type="NCBI Taxonomy" id="69824"/>
    <lineage>
        <taxon>Bacteria</taxon>
        <taxon>Bacillati</taxon>
        <taxon>Bacillota</taxon>
        <taxon>Erysipelotrichia</taxon>
        <taxon>Erysipelotrichales</taxon>
        <taxon>Coprobacillaceae</taxon>
        <taxon>Thomasclavelia</taxon>
    </lineage>
</organism>
<evidence type="ECO:0000259" key="1">
    <source>
        <dbReference type="Pfam" id="PF00534"/>
    </source>
</evidence>
<sequence>MKKKILFVNGHLNVGGVEKSLIDILKNFNYEEYEVDLILFEGLGDYYNELPNEVNLHFLDITSTYGSYKECIKKCLKKKDWFTFFMKIILILSSKINQKFLKLARPLLKINKYYDCAIAFRVGFCGEVVGNCVNSKKKICWWHHGECQYSEKTRKRMIETFDMFDTIVSVSKGCQLMIENYFGNLTNKTIVIPNMIDIESIENKAKLFNPYLNDEHEWKFITVGRLSLEKHVDNVVYIANELLQQGFNNFIWYVVGDGPEKDKIKQLINEYNIKNYIKLIGSKNNPYPYIYYADLLIHTSLVESQCLTVLEGLTLQKPCIVTRSIGPEEFIDQHKNGILTTKDPSDISKEVLLLSKNKKLKEILICNSLKTVQRTYSIEIIMKKIYDSIN</sequence>
<dbReference type="RefSeq" id="WP_157796025.1">
    <property type="nucleotide sequence ID" value="NZ_FOIN01000004.1"/>
</dbReference>
<dbReference type="Proteomes" id="UP000198558">
    <property type="component" value="Unassembled WGS sequence"/>
</dbReference>
<dbReference type="GO" id="GO:0016757">
    <property type="term" value="F:glycosyltransferase activity"/>
    <property type="evidence" value="ECO:0007669"/>
    <property type="project" value="InterPro"/>
</dbReference>
<dbReference type="PANTHER" id="PTHR12526">
    <property type="entry name" value="GLYCOSYLTRANSFERASE"/>
    <property type="match status" value="1"/>
</dbReference>
<protein>
    <submittedName>
        <fullName evidence="2">Glycosyltransferase involved in cell wall bisynthesis</fullName>
    </submittedName>
</protein>
<dbReference type="Gene3D" id="3.40.50.2000">
    <property type="entry name" value="Glycogen Phosphorylase B"/>
    <property type="match status" value="2"/>
</dbReference>
<dbReference type="SUPFAM" id="SSF53756">
    <property type="entry name" value="UDP-Glycosyltransferase/glycogen phosphorylase"/>
    <property type="match status" value="1"/>
</dbReference>
<keyword evidence="3" id="KW-1185">Reference proteome</keyword>
<keyword evidence="2" id="KW-0808">Transferase</keyword>
<evidence type="ECO:0000313" key="3">
    <source>
        <dbReference type="Proteomes" id="UP000198558"/>
    </source>
</evidence>
<accession>A0A1I0CX74</accession>
<dbReference type="CDD" id="cd03811">
    <property type="entry name" value="GT4_GT28_WabH-like"/>
    <property type="match status" value="1"/>
</dbReference>
<name>A0A1I0CX74_9FIRM</name>
<dbReference type="InterPro" id="IPR001296">
    <property type="entry name" value="Glyco_trans_1"/>
</dbReference>
<proteinExistence type="predicted"/>
<dbReference type="EMBL" id="FOIN01000004">
    <property type="protein sequence ID" value="SET23921.1"/>
    <property type="molecule type" value="Genomic_DNA"/>
</dbReference>
<gene>
    <name evidence="2" type="ORF">SAMN04489758_10430</name>
</gene>
<reference evidence="3" key="1">
    <citation type="submission" date="2016-10" db="EMBL/GenBank/DDBJ databases">
        <authorList>
            <person name="Varghese N."/>
            <person name="Submissions S."/>
        </authorList>
    </citation>
    <scope>NUCLEOTIDE SEQUENCE [LARGE SCALE GENOMIC DNA]</scope>
    <source>
        <strain evidence="3">DSM 1551</strain>
    </source>
</reference>
<feature type="domain" description="Glycosyl transferase family 1" evidence="1">
    <location>
        <begin position="205"/>
        <end position="367"/>
    </location>
</feature>
<dbReference type="PANTHER" id="PTHR12526:SF630">
    <property type="entry name" value="GLYCOSYLTRANSFERASE"/>
    <property type="match status" value="1"/>
</dbReference>
<dbReference type="OrthoDB" id="9813638at2"/>